<evidence type="ECO:0000313" key="2">
    <source>
        <dbReference type="EMBL" id="KAJ1156755.1"/>
    </source>
</evidence>
<dbReference type="AlphaFoldDB" id="A0AAV7S0K0"/>
<name>A0AAV7S0K0_PLEWA</name>
<feature type="region of interest" description="Disordered" evidence="1">
    <location>
        <begin position="19"/>
        <end position="78"/>
    </location>
</feature>
<keyword evidence="3" id="KW-1185">Reference proteome</keyword>
<evidence type="ECO:0000256" key="1">
    <source>
        <dbReference type="SAM" id="MobiDB-lite"/>
    </source>
</evidence>
<comment type="caution">
    <text evidence="2">The sequence shown here is derived from an EMBL/GenBank/DDBJ whole genome shotgun (WGS) entry which is preliminary data.</text>
</comment>
<evidence type="ECO:0000313" key="3">
    <source>
        <dbReference type="Proteomes" id="UP001066276"/>
    </source>
</evidence>
<organism evidence="2 3">
    <name type="scientific">Pleurodeles waltl</name>
    <name type="common">Iberian ribbed newt</name>
    <dbReference type="NCBI Taxonomy" id="8319"/>
    <lineage>
        <taxon>Eukaryota</taxon>
        <taxon>Metazoa</taxon>
        <taxon>Chordata</taxon>
        <taxon>Craniata</taxon>
        <taxon>Vertebrata</taxon>
        <taxon>Euteleostomi</taxon>
        <taxon>Amphibia</taxon>
        <taxon>Batrachia</taxon>
        <taxon>Caudata</taxon>
        <taxon>Salamandroidea</taxon>
        <taxon>Salamandridae</taxon>
        <taxon>Pleurodelinae</taxon>
        <taxon>Pleurodeles</taxon>
    </lineage>
</organism>
<gene>
    <name evidence="2" type="ORF">NDU88_009472</name>
</gene>
<reference evidence="2" key="1">
    <citation type="journal article" date="2022" name="bioRxiv">
        <title>Sequencing and chromosome-scale assembly of the giantPleurodeles waltlgenome.</title>
        <authorList>
            <person name="Brown T."/>
            <person name="Elewa A."/>
            <person name="Iarovenko S."/>
            <person name="Subramanian E."/>
            <person name="Araus A.J."/>
            <person name="Petzold A."/>
            <person name="Susuki M."/>
            <person name="Suzuki K.-i.T."/>
            <person name="Hayashi T."/>
            <person name="Toyoda A."/>
            <person name="Oliveira C."/>
            <person name="Osipova E."/>
            <person name="Leigh N.D."/>
            <person name="Simon A."/>
            <person name="Yun M.H."/>
        </authorList>
    </citation>
    <scope>NUCLEOTIDE SEQUENCE</scope>
    <source>
        <strain evidence="2">20211129_DDA</strain>
        <tissue evidence="2">Liver</tissue>
    </source>
</reference>
<dbReference type="EMBL" id="JANPWB010000009">
    <property type="protein sequence ID" value="KAJ1156755.1"/>
    <property type="molecule type" value="Genomic_DNA"/>
</dbReference>
<dbReference type="Proteomes" id="UP001066276">
    <property type="component" value="Chromosome 5"/>
</dbReference>
<proteinExistence type="predicted"/>
<sequence length="165" mass="17441">MRGSGCVFVLLRRYPPNRAAPAHQQAQPTGAAARGPESSQALLGSCPALSSRSPQVGRGVQDRPAFTPPLPIDQGGEESPTGLCNAPAIFKVRRRIAALISEGQILAPKQAVRPHIRAPCSLGPGARRYRAFTLAVQSGWATNGRPGPELFLVAAHSMSFKPHPP</sequence>
<protein>
    <submittedName>
        <fullName evidence="2">Uncharacterized protein</fullName>
    </submittedName>
</protein>
<accession>A0AAV7S0K0</accession>
<feature type="compositionally biased region" description="Polar residues" evidence="1">
    <location>
        <begin position="37"/>
        <end position="54"/>
    </location>
</feature>